<dbReference type="GO" id="GO:0034063">
    <property type="term" value="P:stress granule assembly"/>
    <property type="evidence" value="ECO:0007669"/>
    <property type="project" value="TreeGrafter"/>
</dbReference>
<feature type="region of interest" description="Disordered" evidence="1">
    <location>
        <begin position="673"/>
        <end position="701"/>
    </location>
</feature>
<keyword evidence="4" id="KW-1185">Reference proteome</keyword>
<dbReference type="Pfam" id="PF06741">
    <property type="entry name" value="LsmAD"/>
    <property type="match status" value="1"/>
</dbReference>
<feature type="compositionally biased region" description="Polar residues" evidence="1">
    <location>
        <begin position="579"/>
        <end position="594"/>
    </location>
</feature>
<feature type="compositionally biased region" description="Low complexity" evidence="1">
    <location>
        <begin position="547"/>
        <end position="558"/>
    </location>
</feature>
<dbReference type="Proteomes" id="UP000799441">
    <property type="component" value="Unassembled WGS sequence"/>
</dbReference>
<feature type="compositionally biased region" description="Polar residues" evidence="1">
    <location>
        <begin position="498"/>
        <end position="513"/>
    </location>
</feature>
<feature type="compositionally biased region" description="Polar residues" evidence="1">
    <location>
        <begin position="161"/>
        <end position="173"/>
    </location>
</feature>
<feature type="region of interest" description="Disordered" evidence="1">
    <location>
        <begin position="844"/>
        <end position="961"/>
    </location>
</feature>
<feature type="region of interest" description="Disordered" evidence="1">
    <location>
        <begin position="161"/>
        <end position="180"/>
    </location>
</feature>
<evidence type="ECO:0000313" key="3">
    <source>
        <dbReference type="EMBL" id="KAF2720732.1"/>
    </source>
</evidence>
<feature type="region of interest" description="Disordered" evidence="1">
    <location>
        <begin position="1"/>
        <end position="61"/>
    </location>
</feature>
<dbReference type="InterPro" id="IPR009604">
    <property type="entry name" value="LsmAD_domain"/>
</dbReference>
<feature type="compositionally biased region" description="Low complexity" evidence="1">
    <location>
        <begin position="472"/>
        <end position="492"/>
    </location>
</feature>
<dbReference type="AlphaFoldDB" id="A0A9P4UM13"/>
<dbReference type="EMBL" id="MU003796">
    <property type="protein sequence ID" value="KAF2720732.1"/>
    <property type="molecule type" value="Genomic_DNA"/>
</dbReference>
<feature type="region of interest" description="Disordered" evidence="1">
    <location>
        <begin position="337"/>
        <end position="358"/>
    </location>
</feature>
<dbReference type="InterPro" id="IPR045117">
    <property type="entry name" value="ATXN2-like"/>
</dbReference>
<feature type="compositionally biased region" description="Basic and acidic residues" evidence="1">
    <location>
        <begin position="269"/>
        <end position="282"/>
    </location>
</feature>
<dbReference type="GO" id="GO:0003729">
    <property type="term" value="F:mRNA binding"/>
    <property type="evidence" value="ECO:0007669"/>
    <property type="project" value="TreeGrafter"/>
</dbReference>
<protein>
    <recommendedName>
        <fullName evidence="2">LsmAD domain-containing protein</fullName>
    </recommendedName>
</protein>
<dbReference type="GO" id="GO:0010494">
    <property type="term" value="C:cytoplasmic stress granule"/>
    <property type="evidence" value="ECO:0007669"/>
    <property type="project" value="TreeGrafter"/>
</dbReference>
<organism evidence="3 4">
    <name type="scientific">Polychaeton citri CBS 116435</name>
    <dbReference type="NCBI Taxonomy" id="1314669"/>
    <lineage>
        <taxon>Eukaryota</taxon>
        <taxon>Fungi</taxon>
        <taxon>Dikarya</taxon>
        <taxon>Ascomycota</taxon>
        <taxon>Pezizomycotina</taxon>
        <taxon>Dothideomycetes</taxon>
        <taxon>Dothideomycetidae</taxon>
        <taxon>Capnodiales</taxon>
        <taxon>Capnodiaceae</taxon>
        <taxon>Polychaeton</taxon>
    </lineage>
</organism>
<comment type="caution">
    <text evidence="3">The sequence shown here is derived from an EMBL/GenBank/DDBJ whole genome shotgun (WGS) entry which is preliminary data.</text>
</comment>
<feature type="region of interest" description="Disordered" evidence="1">
    <location>
        <begin position="267"/>
        <end position="289"/>
    </location>
</feature>
<feature type="domain" description="LsmAD" evidence="2">
    <location>
        <begin position="224"/>
        <end position="296"/>
    </location>
</feature>
<reference evidence="3" key="1">
    <citation type="journal article" date="2020" name="Stud. Mycol.">
        <title>101 Dothideomycetes genomes: a test case for predicting lifestyles and emergence of pathogens.</title>
        <authorList>
            <person name="Haridas S."/>
            <person name="Albert R."/>
            <person name="Binder M."/>
            <person name="Bloem J."/>
            <person name="Labutti K."/>
            <person name="Salamov A."/>
            <person name="Andreopoulos B."/>
            <person name="Baker S."/>
            <person name="Barry K."/>
            <person name="Bills G."/>
            <person name="Bluhm B."/>
            <person name="Cannon C."/>
            <person name="Castanera R."/>
            <person name="Culley D."/>
            <person name="Daum C."/>
            <person name="Ezra D."/>
            <person name="Gonzalez J."/>
            <person name="Henrissat B."/>
            <person name="Kuo A."/>
            <person name="Liang C."/>
            <person name="Lipzen A."/>
            <person name="Lutzoni F."/>
            <person name="Magnuson J."/>
            <person name="Mondo S."/>
            <person name="Nolan M."/>
            <person name="Ohm R."/>
            <person name="Pangilinan J."/>
            <person name="Park H.-J."/>
            <person name="Ramirez L."/>
            <person name="Alfaro M."/>
            <person name="Sun H."/>
            <person name="Tritt A."/>
            <person name="Yoshinaga Y."/>
            <person name="Zwiers L.-H."/>
            <person name="Turgeon B."/>
            <person name="Goodwin S."/>
            <person name="Spatafora J."/>
            <person name="Crous P."/>
            <person name="Grigoriev I."/>
        </authorList>
    </citation>
    <scope>NUCLEOTIDE SEQUENCE</scope>
    <source>
        <strain evidence="3">CBS 116435</strain>
    </source>
</reference>
<evidence type="ECO:0000256" key="1">
    <source>
        <dbReference type="SAM" id="MobiDB-lite"/>
    </source>
</evidence>
<evidence type="ECO:0000313" key="4">
    <source>
        <dbReference type="Proteomes" id="UP000799441"/>
    </source>
</evidence>
<dbReference type="InterPro" id="IPR025852">
    <property type="entry name" value="SM_dom_ATX"/>
</dbReference>
<dbReference type="SMART" id="SM01272">
    <property type="entry name" value="LsmAD"/>
    <property type="match status" value="1"/>
</dbReference>
<gene>
    <name evidence="3" type="ORF">K431DRAFT_225624</name>
</gene>
<accession>A0A9P4UM13</accession>
<dbReference type="PANTHER" id="PTHR12854:SF7">
    <property type="entry name" value="ATAXIN-2 HOMOLOG"/>
    <property type="match status" value="1"/>
</dbReference>
<sequence length="961" mass="104980">MCEQELIISRRRKQQSPQPKAWQGPNPITRGSASSQPNGIQPSRLVSQPQSKPKSEGNAEKHAHDRLLWVVAHFIGQDATITLNNGEQFKGVFCGASLEPSEAQYTLKMVQRIRPPTHQQSNGTVELLEEYVGDGEDYTMTFNVQDTSDLFVPEVVTSQAHSLSNGSTGGSFRTDTEISTRDTRIPRERELKRWDGGGDDGIDMSLGAPGGAGWDQFATNEQLYGVQSTYDENIYTTAINRTDPLYKQREAEAARIAREIEGSATVDAHVAEERRQNDARDDGLDEEEKYSGVKREFAPLAKGAAGSYVPPSRRPITNNPTVAGAPYDPAIISSQLAKPAQAEPAAAPTDAPSPTPVPAAEVVKKPLENTAEDHVRGATDAFRQFANNEKLRIRQAQEQKRTNARNEKNVKLNDLKKFSMNFQLKSRVPDDLVPILAKDRAKQMEIKRKADDAARVAEERKTQEKENPKADPLALSSSTSATPASGSTSTTPYHRSRPSQNMRSPLNLTTQKSAFGIPGQRQSSGHRIAGLPPIEPLPESINSRIPSATRSQATTASSNDAPMSPTKRLNAGAFEFKPSTFQPSAGSPSPQRKQSIAEDFWGKKKANAESERQDIYDGSHYNVIAALLNGEYTEEQKRKNANNGGVPLPFVTPPTWTVPQERINTSYLDAFPKSQAQSQGASPMQTPHPNGPMPHAHQLPPQLQVPHLTPQQHRFFPHPSGPMDPRMQLGQNGSVQNSPRFGQAQMVFGNQMQGMPMQNFAGQPMPAYMPSPSMAHRQMQPPPPNAQMMMMPAQQFGQTLTQGQVPMRPNQYPGGQFQPGMGPMGGQMMMPSASNGPYMNGHMAPQPSFSPMPHHPQPQMHHMQPQGGPAGYSGSPRPPMMQHQGSHQGFTPAGPHMPIQPHFAPSPGHGQHPYPYQPQRQMSGQGNAFPQMTPRQQAAVPQMGASPGQMPATAQGGDEGK</sequence>
<feature type="compositionally biased region" description="Polar residues" evidence="1">
    <location>
        <begin position="29"/>
        <end position="52"/>
    </location>
</feature>
<feature type="compositionally biased region" description="Polar residues" evidence="1">
    <location>
        <begin position="674"/>
        <end position="688"/>
    </location>
</feature>
<dbReference type="Pfam" id="PF14438">
    <property type="entry name" value="SM-ATX"/>
    <property type="match status" value="1"/>
</dbReference>
<evidence type="ECO:0000259" key="2">
    <source>
        <dbReference type="SMART" id="SM01272"/>
    </source>
</evidence>
<feature type="compositionally biased region" description="Low complexity" evidence="1">
    <location>
        <begin position="337"/>
        <end position="350"/>
    </location>
</feature>
<dbReference type="OrthoDB" id="2275718at2759"/>
<feature type="region of interest" description="Disordered" evidence="1">
    <location>
        <begin position="444"/>
        <end position="605"/>
    </location>
</feature>
<feature type="compositionally biased region" description="Basic and acidic residues" evidence="1">
    <location>
        <begin position="444"/>
        <end position="469"/>
    </location>
</feature>
<dbReference type="PANTHER" id="PTHR12854">
    <property type="entry name" value="ATAXIN 2-RELATED"/>
    <property type="match status" value="1"/>
</dbReference>
<feature type="compositionally biased region" description="Low complexity" evidence="1">
    <location>
        <begin position="857"/>
        <end position="867"/>
    </location>
</feature>
<proteinExistence type="predicted"/>
<feature type="compositionally biased region" description="Polar residues" evidence="1">
    <location>
        <begin position="918"/>
        <end position="936"/>
    </location>
</feature>
<name>A0A9P4UM13_9PEZI</name>